<sequence>MAGVRMGAGGWAPGGQITGLILVGVIWAVTIPLFSIGIEPIKHGLVKNP</sequence>
<gene>
    <name evidence="2" type="ordered locus">Pnec_1550</name>
</gene>
<dbReference type="HOGENOM" id="CLU_3138990_0_0_4"/>
<evidence type="ECO:0000256" key="1">
    <source>
        <dbReference type="SAM" id="Phobius"/>
    </source>
</evidence>
<keyword evidence="1" id="KW-1133">Transmembrane helix</keyword>
<accession>B1XRZ7</accession>
<name>B1XRZ7_POLNS</name>
<dbReference type="KEGG" id="pne:Pnec_1550"/>
<feature type="transmembrane region" description="Helical" evidence="1">
    <location>
        <begin position="20"/>
        <end position="38"/>
    </location>
</feature>
<dbReference type="STRING" id="452638.Pnec_1550"/>
<protein>
    <submittedName>
        <fullName evidence="2">Uncharacterized protein</fullName>
    </submittedName>
</protein>
<keyword evidence="1" id="KW-0812">Transmembrane</keyword>
<dbReference type="AlphaFoldDB" id="B1XRZ7"/>
<keyword evidence="1" id="KW-0472">Membrane</keyword>
<organism evidence="2">
    <name type="scientific">Polynucleobacter necessarius subsp. necessarius (strain STIR1)</name>
    <dbReference type="NCBI Taxonomy" id="452638"/>
    <lineage>
        <taxon>Bacteria</taxon>
        <taxon>Pseudomonadati</taxon>
        <taxon>Pseudomonadota</taxon>
        <taxon>Betaproteobacteria</taxon>
        <taxon>Burkholderiales</taxon>
        <taxon>Burkholderiaceae</taxon>
        <taxon>Polynucleobacter</taxon>
    </lineage>
</organism>
<evidence type="ECO:0000313" key="2">
    <source>
        <dbReference type="EMBL" id="ACB44632.1"/>
    </source>
</evidence>
<proteinExistence type="predicted"/>
<reference evidence="2" key="1">
    <citation type="submission" date="2008-03" db="EMBL/GenBank/DDBJ databases">
        <title>Complete sequence of Polynucleobacter necessarius STIR1.</title>
        <authorList>
            <consortium name="US DOE Joint Genome Institute"/>
            <person name="Copeland A."/>
            <person name="Lucas S."/>
            <person name="Lapidus A."/>
            <person name="Barry K."/>
            <person name="Detter J.C."/>
            <person name="Glavina del Rio T."/>
            <person name="Hammon N."/>
            <person name="Israni S."/>
            <person name="Dalin E."/>
            <person name="Tice H."/>
            <person name="Pitluck S."/>
            <person name="Chain P."/>
            <person name="Malfatti S."/>
            <person name="Shin M."/>
            <person name="Vergez L."/>
            <person name="Schmutz J."/>
            <person name="Larimer F."/>
            <person name="Land M."/>
            <person name="Hauser L."/>
            <person name="Kyrpides N."/>
            <person name="Kim E."/>
            <person name="Hahn M."/>
            <person name="Richardson P."/>
        </authorList>
    </citation>
    <scope>NUCLEOTIDE SEQUENCE [LARGE SCALE GENOMIC DNA]</scope>
    <source>
        <strain evidence="2">STIR1</strain>
    </source>
</reference>
<dbReference type="EMBL" id="CP001010">
    <property type="protein sequence ID" value="ACB44632.1"/>
    <property type="molecule type" value="Genomic_DNA"/>
</dbReference>